<dbReference type="InterPro" id="IPR011009">
    <property type="entry name" value="Kinase-like_dom_sf"/>
</dbReference>
<dbReference type="CDD" id="cd14008">
    <property type="entry name" value="STKc_LKB1_CaMKK"/>
    <property type="match status" value="1"/>
</dbReference>
<evidence type="ECO:0000256" key="2">
    <source>
        <dbReference type="ARBA" id="ARBA00022840"/>
    </source>
</evidence>
<proteinExistence type="predicted"/>
<feature type="compositionally biased region" description="Polar residues" evidence="4">
    <location>
        <begin position="1196"/>
        <end position="1205"/>
    </location>
</feature>
<dbReference type="PROSITE" id="PS00107">
    <property type="entry name" value="PROTEIN_KINASE_ATP"/>
    <property type="match status" value="1"/>
</dbReference>
<dbReference type="Proteomes" id="UP000193920">
    <property type="component" value="Unassembled WGS sequence"/>
</dbReference>
<name>A0A1Y2AK52_9FUNG</name>
<dbReference type="AlphaFoldDB" id="A0A1Y2AK52"/>
<gene>
    <name evidence="6" type="ORF">LY90DRAFT_462766</name>
</gene>
<dbReference type="PANTHER" id="PTHR24346">
    <property type="entry name" value="MAP/MICROTUBULE AFFINITY-REGULATING KINASE"/>
    <property type="match status" value="1"/>
</dbReference>
<feature type="domain" description="Protein kinase" evidence="5">
    <location>
        <begin position="290"/>
        <end position="990"/>
    </location>
</feature>
<keyword evidence="6" id="KW-0808">Transferase</keyword>
<dbReference type="Gene3D" id="3.30.200.20">
    <property type="entry name" value="Phosphorylase Kinase, domain 1"/>
    <property type="match status" value="1"/>
</dbReference>
<keyword evidence="2 3" id="KW-0067">ATP-binding</keyword>
<reference evidence="6 7" key="1">
    <citation type="submission" date="2016-08" db="EMBL/GenBank/DDBJ databases">
        <title>A Parts List for Fungal Cellulosomes Revealed by Comparative Genomics.</title>
        <authorList>
            <consortium name="DOE Joint Genome Institute"/>
            <person name="Haitjema C.H."/>
            <person name="Gilmore S.P."/>
            <person name="Henske J.K."/>
            <person name="Solomon K.V."/>
            <person name="De Groot R."/>
            <person name="Kuo A."/>
            <person name="Mondo S.J."/>
            <person name="Salamov A.A."/>
            <person name="Labutti K."/>
            <person name="Zhao Z."/>
            <person name="Chiniquy J."/>
            <person name="Barry K."/>
            <person name="Brewer H.M."/>
            <person name="Purvine S.O."/>
            <person name="Wright A.T."/>
            <person name="Boxma B."/>
            <person name="Van Alen T."/>
            <person name="Hackstein J.H."/>
            <person name="Baker S.E."/>
            <person name="Grigoriev I.V."/>
            <person name="O'Malley M.A."/>
        </authorList>
    </citation>
    <scope>NUCLEOTIDE SEQUENCE [LARGE SCALE GENOMIC DNA]</scope>
    <source>
        <strain evidence="6 7">G1</strain>
    </source>
</reference>
<dbReference type="GO" id="GO:0005524">
    <property type="term" value="F:ATP binding"/>
    <property type="evidence" value="ECO:0007669"/>
    <property type="project" value="UniProtKB-UniRule"/>
</dbReference>
<keyword evidence="1 3" id="KW-0547">Nucleotide-binding</keyword>
<evidence type="ECO:0000313" key="7">
    <source>
        <dbReference type="Proteomes" id="UP000193920"/>
    </source>
</evidence>
<protein>
    <submittedName>
        <fullName evidence="6">Pkinase-domain-containing protein</fullName>
    </submittedName>
</protein>
<dbReference type="GO" id="GO:0005516">
    <property type="term" value="F:calmodulin binding"/>
    <property type="evidence" value="ECO:0007669"/>
    <property type="project" value="TreeGrafter"/>
</dbReference>
<feature type="compositionally biased region" description="Basic residues" evidence="4">
    <location>
        <begin position="229"/>
        <end position="239"/>
    </location>
</feature>
<dbReference type="PROSITE" id="PS50011">
    <property type="entry name" value="PROTEIN_KINASE_DOM"/>
    <property type="match status" value="1"/>
</dbReference>
<evidence type="ECO:0000313" key="6">
    <source>
        <dbReference type="EMBL" id="ORY22862.1"/>
    </source>
</evidence>
<dbReference type="OrthoDB" id="68483at2759"/>
<dbReference type="InterPro" id="IPR000719">
    <property type="entry name" value="Prot_kinase_dom"/>
</dbReference>
<comment type="caution">
    <text evidence="6">The sequence shown here is derived from an EMBL/GenBank/DDBJ whole genome shotgun (WGS) entry which is preliminary data.</text>
</comment>
<sequence length="1262" mass="141562">MAFFKTKSGKSSRKFSSPIKGDNSNNAKDIHNNISNKINKNSTQNIVTNPILSDKLVEEPNELGTTLEENTDKNNTFNSLSRKVTNVDSNETINCLVDCGSRQTGCDTGDDNIKNKPSVTSLDTNNSRNTNRTQGTVTFTSNSSEKEESNKSQSHMGHRKRNSIFSSFSKMRRKSKSNAEVKKSKSSGHLESNSNIDKSNSVKNSSVTKNDELEGSGMKNFMSVSDKKGHSRLNSHSKKKGDNEILNIKTDSLNAKQDSETISSDFSVKETNVMIRDYDPKTGRKMINNYVVVKEVGRGCHGKVKLCYDINTNEEYAMKIVNKKLRRRFYYRMTLNQHHDAVNPYMEKIKREIAILKKCSHPHVVKLKEVIDSPESEKIYIILEYLDGGEVKWQVSQEEPKPVMTQDVARKVFRDVISGVGYLHHQGIVHRDIKPANLLWTSDGHVKISDFGVSCFMNTNNPNLSEKERKMNELELAKTAGSPAFFAPELCGINDDEVSNTVTQFAALLNSRTSNKSQNVFPRTPSNISSYSKLDVISSPRSVRTPSIISRVSDNSINKGNNDSKSINIPDDKQSQIDVNEIIVANGSNTNTNINTNNNDNNNNPTNNLVNDKSSYSSLQPSNEKFDIIRINDKQSTLSLNSTDISKNNNQKPRSIKWVQYPSKRSLSLSEGTVNNSSSSGSIINKYNGDDKSNVINLINNKSYSNRTHRSYSNNLNYSSNESLNLKRKISDASGYSSIINNNSNNNNSELKISYSSSYSTLNNKIRPDYDGKHNLKISSKSSLSLNIEVINDDSESSNVNINNNINSCMSPTEYEKTIPSESPLFVRRRCSQSSAKSNRIIRSQSSHSSSKLQFLDKNSSGNLVDKSSKSVLSGKRSYSSSITQLNNDNKNKDDDKIKEESLIKKTPHIDGKLIDIWAMGVTLYCLIFGNVPFTASTEFELLSVICHQELKFPEDIPISDSLRDLLTKILTKDPKARIGMKEIENHPWVTEDLNEDEKEEWFKFVSLNDDPLDVTEDEVKKALTLKDRIKKKLSKFTHSLNKFSGGLRRRTRSMPSVEITDKNLLKQNFNSNKNKKDSIVDSSITKKIESDNSNKNILINSTVARSNTAPNNSYSILNNINTSSHNNSTTSNNAIHSSNHNTDANISKVKSTIYSDTTLNIQSQNNSNSISNTINVIKGLNHGNNSSSKSKEPNVKSSHISTIPKTFLNKDIENLRNSDNNEEEDGDINEDSSGEILYMSFDRKFKKRNNTQTELVKRKQQ</sequence>
<feature type="compositionally biased region" description="Polar residues" evidence="4">
    <location>
        <begin position="115"/>
        <end position="140"/>
    </location>
</feature>
<evidence type="ECO:0000256" key="4">
    <source>
        <dbReference type="SAM" id="MobiDB-lite"/>
    </source>
</evidence>
<dbReference type="GO" id="GO:0005737">
    <property type="term" value="C:cytoplasm"/>
    <property type="evidence" value="ECO:0007669"/>
    <property type="project" value="TreeGrafter"/>
</dbReference>
<feature type="region of interest" description="Disordered" evidence="4">
    <location>
        <begin position="588"/>
        <end position="619"/>
    </location>
</feature>
<dbReference type="InterPro" id="IPR017441">
    <property type="entry name" value="Protein_kinase_ATP_BS"/>
</dbReference>
<feature type="compositionally biased region" description="Low complexity" evidence="4">
    <location>
        <begin position="588"/>
        <end position="611"/>
    </location>
</feature>
<dbReference type="Gene3D" id="1.10.510.10">
    <property type="entry name" value="Transferase(Phosphotransferase) domain 1"/>
    <property type="match status" value="2"/>
</dbReference>
<evidence type="ECO:0000259" key="5">
    <source>
        <dbReference type="PROSITE" id="PS50011"/>
    </source>
</evidence>
<keyword evidence="6" id="KW-0418">Kinase</keyword>
<keyword evidence="7" id="KW-1185">Reference proteome</keyword>
<feature type="compositionally biased region" description="Acidic residues" evidence="4">
    <location>
        <begin position="1221"/>
        <end position="1234"/>
    </location>
</feature>
<dbReference type="STRING" id="1754190.A0A1Y2AK52"/>
<dbReference type="GO" id="GO:0035556">
    <property type="term" value="P:intracellular signal transduction"/>
    <property type="evidence" value="ECO:0007669"/>
    <property type="project" value="TreeGrafter"/>
</dbReference>
<dbReference type="EMBL" id="MCOG01000241">
    <property type="protein sequence ID" value="ORY22862.1"/>
    <property type="molecule type" value="Genomic_DNA"/>
</dbReference>
<feature type="compositionally biased region" description="Low complexity" evidence="4">
    <location>
        <begin position="192"/>
        <end position="208"/>
    </location>
</feature>
<dbReference type="SMART" id="SM00220">
    <property type="entry name" value="S_TKc"/>
    <property type="match status" value="1"/>
</dbReference>
<organism evidence="6 7">
    <name type="scientific">Neocallimastix californiae</name>
    <dbReference type="NCBI Taxonomy" id="1754190"/>
    <lineage>
        <taxon>Eukaryota</taxon>
        <taxon>Fungi</taxon>
        <taxon>Fungi incertae sedis</taxon>
        <taxon>Chytridiomycota</taxon>
        <taxon>Chytridiomycota incertae sedis</taxon>
        <taxon>Neocallimastigomycetes</taxon>
        <taxon>Neocallimastigales</taxon>
        <taxon>Neocallimastigaceae</taxon>
        <taxon>Neocallimastix</taxon>
    </lineage>
</organism>
<feature type="region of interest" description="Disordered" evidence="4">
    <location>
        <begin position="1182"/>
        <end position="1235"/>
    </location>
</feature>
<dbReference type="GO" id="GO:0004683">
    <property type="term" value="F:calcium/calmodulin-dependent protein kinase activity"/>
    <property type="evidence" value="ECO:0007669"/>
    <property type="project" value="TreeGrafter"/>
</dbReference>
<feature type="binding site" evidence="3">
    <location>
        <position position="319"/>
    </location>
    <ligand>
        <name>ATP</name>
        <dbReference type="ChEBI" id="CHEBI:30616"/>
    </ligand>
</feature>
<dbReference type="Pfam" id="PF00069">
    <property type="entry name" value="Pkinase"/>
    <property type="match status" value="2"/>
</dbReference>
<evidence type="ECO:0000256" key="3">
    <source>
        <dbReference type="PROSITE-ProRule" id="PRU10141"/>
    </source>
</evidence>
<evidence type="ECO:0000256" key="1">
    <source>
        <dbReference type="ARBA" id="ARBA00022741"/>
    </source>
</evidence>
<feature type="region of interest" description="Disordered" evidence="4">
    <location>
        <begin position="1"/>
        <end position="37"/>
    </location>
</feature>
<dbReference type="SUPFAM" id="SSF56112">
    <property type="entry name" value="Protein kinase-like (PK-like)"/>
    <property type="match status" value="2"/>
</dbReference>
<feature type="region of interest" description="Disordered" evidence="4">
    <location>
        <begin position="106"/>
        <end position="248"/>
    </location>
</feature>
<dbReference type="PANTHER" id="PTHR24346:SF77">
    <property type="entry name" value="SERINE THREONINE PROTEIN KINASE"/>
    <property type="match status" value="1"/>
</dbReference>
<accession>A0A1Y2AK52</accession>